<dbReference type="RefSeq" id="XP_053583452.1">
    <property type="nucleotide sequence ID" value="XM_053734539.1"/>
</dbReference>
<sequence length="137" mass="14809">MLMVTSSVWMFNWIHGNSSDTWPAVSLCFVLVVRSSGLEKWLVVDELSGVHAFGSNNGGLDRLVLVRVAESDDGEWSSSSWVVDDVLHESLDVAVTLGIVEWAKLGGSLAVLVVALEDTTSSFTLDTDTASHVTLEK</sequence>
<dbReference type="AlphaFoldDB" id="A0A6A5GJ65"/>
<dbReference type="EMBL" id="WUAV01000005">
    <property type="protein sequence ID" value="KAF1755287.1"/>
    <property type="molecule type" value="Genomic_DNA"/>
</dbReference>
<comment type="caution">
    <text evidence="1">The sequence shown here is derived from an EMBL/GenBank/DDBJ whole genome shotgun (WGS) entry which is preliminary data.</text>
</comment>
<dbReference type="GeneID" id="78777347"/>
<proteinExistence type="predicted"/>
<dbReference type="CTD" id="78777347"/>
<reference evidence="1 2" key="1">
    <citation type="submission" date="2019-12" db="EMBL/GenBank/DDBJ databases">
        <title>Chromosome-level assembly of the Caenorhabditis remanei genome.</title>
        <authorList>
            <person name="Teterina A.A."/>
            <person name="Willis J.H."/>
            <person name="Phillips P.C."/>
        </authorList>
    </citation>
    <scope>NUCLEOTIDE SEQUENCE [LARGE SCALE GENOMIC DNA]</scope>
    <source>
        <strain evidence="1 2">PX506</strain>
        <tissue evidence="1">Whole organism</tissue>
    </source>
</reference>
<protein>
    <submittedName>
        <fullName evidence="1">Uncharacterized protein</fullName>
    </submittedName>
</protein>
<evidence type="ECO:0000313" key="2">
    <source>
        <dbReference type="Proteomes" id="UP000483820"/>
    </source>
</evidence>
<gene>
    <name evidence="1" type="ORF">GCK72_021856</name>
</gene>
<evidence type="ECO:0000313" key="1">
    <source>
        <dbReference type="EMBL" id="KAF1755287.1"/>
    </source>
</evidence>
<dbReference type="KEGG" id="crq:GCK72_021856"/>
<name>A0A6A5GJ65_CAERE</name>
<accession>A0A6A5GJ65</accession>
<dbReference type="Proteomes" id="UP000483820">
    <property type="component" value="Chromosome V"/>
</dbReference>
<organism evidence="1 2">
    <name type="scientific">Caenorhabditis remanei</name>
    <name type="common">Caenorhabditis vulgaris</name>
    <dbReference type="NCBI Taxonomy" id="31234"/>
    <lineage>
        <taxon>Eukaryota</taxon>
        <taxon>Metazoa</taxon>
        <taxon>Ecdysozoa</taxon>
        <taxon>Nematoda</taxon>
        <taxon>Chromadorea</taxon>
        <taxon>Rhabditida</taxon>
        <taxon>Rhabditina</taxon>
        <taxon>Rhabditomorpha</taxon>
        <taxon>Rhabditoidea</taxon>
        <taxon>Rhabditidae</taxon>
        <taxon>Peloderinae</taxon>
        <taxon>Caenorhabditis</taxon>
    </lineage>
</organism>